<gene>
    <name evidence="1" type="ORF">PFISCL1PPCAC_28719</name>
</gene>
<accession>A0AAV5X4F9</accession>
<sequence>MRLSTRRLWTSVARARRRPTATSTRWPLTITEPCFHEANILGMANYFSGLDPYFLYFTCYLNEEPATSKAASSSQRDVMIRHQRRKMGLTGAEGDQRSIFGEFESDPDHTDYDPNLPQCAHHDDYSIWLQLPELRSVLHVPDDVPELHELQRRGGGRLRVHLRRHERGW</sequence>
<keyword evidence="2" id="KW-1185">Reference proteome</keyword>
<protein>
    <submittedName>
        <fullName evidence="1">Uncharacterized protein</fullName>
    </submittedName>
</protein>
<evidence type="ECO:0000313" key="1">
    <source>
        <dbReference type="EMBL" id="GMT37422.1"/>
    </source>
</evidence>
<evidence type="ECO:0000313" key="2">
    <source>
        <dbReference type="Proteomes" id="UP001432322"/>
    </source>
</evidence>
<dbReference type="AlphaFoldDB" id="A0AAV5X4F9"/>
<dbReference type="Proteomes" id="UP001432322">
    <property type="component" value="Unassembled WGS sequence"/>
</dbReference>
<proteinExistence type="predicted"/>
<organism evidence="1 2">
    <name type="scientific">Pristionchus fissidentatus</name>
    <dbReference type="NCBI Taxonomy" id="1538716"/>
    <lineage>
        <taxon>Eukaryota</taxon>
        <taxon>Metazoa</taxon>
        <taxon>Ecdysozoa</taxon>
        <taxon>Nematoda</taxon>
        <taxon>Chromadorea</taxon>
        <taxon>Rhabditida</taxon>
        <taxon>Rhabditina</taxon>
        <taxon>Diplogasteromorpha</taxon>
        <taxon>Diplogasteroidea</taxon>
        <taxon>Neodiplogasteridae</taxon>
        <taxon>Pristionchus</taxon>
    </lineage>
</organism>
<name>A0AAV5X4F9_9BILA</name>
<dbReference type="EMBL" id="BTSY01000130">
    <property type="protein sequence ID" value="GMT37422.1"/>
    <property type="molecule type" value="Genomic_DNA"/>
</dbReference>
<reference evidence="1" key="1">
    <citation type="submission" date="2023-10" db="EMBL/GenBank/DDBJ databases">
        <title>Genome assembly of Pristionchus species.</title>
        <authorList>
            <person name="Yoshida K."/>
            <person name="Sommer R.J."/>
        </authorList>
    </citation>
    <scope>NUCLEOTIDE SEQUENCE</scope>
    <source>
        <strain evidence="1">RS5133</strain>
    </source>
</reference>
<comment type="caution">
    <text evidence="1">The sequence shown here is derived from an EMBL/GenBank/DDBJ whole genome shotgun (WGS) entry which is preliminary data.</text>
</comment>